<reference evidence="1 2" key="1">
    <citation type="submission" date="2020-04" db="EMBL/GenBank/DDBJ databases">
        <title>Flammeovirga sp. SR4, a novel species isolated from seawater.</title>
        <authorList>
            <person name="Wang X."/>
        </authorList>
    </citation>
    <scope>NUCLEOTIDE SEQUENCE [LARGE SCALE GENOMIC DNA]</scope>
    <source>
        <strain evidence="1 2">SR4</strain>
    </source>
</reference>
<proteinExistence type="predicted"/>
<dbReference type="RefSeq" id="WP_168881340.1">
    <property type="nucleotide sequence ID" value="NZ_JABAIL010000002.1"/>
</dbReference>
<name>A0A7X8SI18_9BACT</name>
<gene>
    <name evidence="1" type="ORF">HGP29_05325</name>
</gene>
<comment type="caution">
    <text evidence="1">The sequence shown here is derived from an EMBL/GenBank/DDBJ whole genome shotgun (WGS) entry which is preliminary data.</text>
</comment>
<organism evidence="1 2">
    <name type="scientific">Flammeovirga agarivorans</name>
    <dbReference type="NCBI Taxonomy" id="2726742"/>
    <lineage>
        <taxon>Bacteria</taxon>
        <taxon>Pseudomonadati</taxon>
        <taxon>Bacteroidota</taxon>
        <taxon>Cytophagia</taxon>
        <taxon>Cytophagales</taxon>
        <taxon>Flammeovirgaceae</taxon>
        <taxon>Flammeovirga</taxon>
    </lineage>
</organism>
<protein>
    <submittedName>
        <fullName evidence="1">Uncharacterized protein</fullName>
    </submittedName>
</protein>
<evidence type="ECO:0000313" key="1">
    <source>
        <dbReference type="EMBL" id="NLR90615.1"/>
    </source>
</evidence>
<accession>A0A7X8SI18</accession>
<dbReference type="EMBL" id="JABAIL010000002">
    <property type="protein sequence ID" value="NLR90615.1"/>
    <property type="molecule type" value="Genomic_DNA"/>
</dbReference>
<dbReference type="Proteomes" id="UP000585050">
    <property type="component" value="Unassembled WGS sequence"/>
</dbReference>
<dbReference type="AlphaFoldDB" id="A0A7X8SI18"/>
<keyword evidence="2" id="KW-1185">Reference proteome</keyword>
<evidence type="ECO:0000313" key="2">
    <source>
        <dbReference type="Proteomes" id="UP000585050"/>
    </source>
</evidence>
<sequence>MVDKWIVFNNTDLPTGKIKEITIVWANYLKTYQLQIRVQLFNKSSTVIRIDLENNSEDYYIQLLRGSLGVFFDNETEVRDYLSTKINNDDLLT</sequence>